<dbReference type="AlphaFoldDB" id="A0A7Y4GX15"/>
<proteinExistence type="predicted"/>
<evidence type="ECO:0000313" key="2">
    <source>
        <dbReference type="Proteomes" id="UP000544122"/>
    </source>
</evidence>
<protein>
    <submittedName>
        <fullName evidence="1">Uncharacterized protein</fullName>
    </submittedName>
</protein>
<comment type="caution">
    <text evidence="1">The sequence shown here is derived from an EMBL/GenBank/DDBJ whole genome shotgun (WGS) entry which is preliminary data.</text>
</comment>
<sequence>MALADPSYPLQQVLDTTFHEAFHALEDRILTDQEMEVLKREDARLREIVQKAYGFSNEEIKSIAGFEIRAMAFEYYASMRARLARARRPHRQGNKLLDKYGSDNFEVEILAYVTERTVDAKMWDLNATKLKMINGIRKYDGAFTMEFEDEDSVGMTEIAAPSPPATRFCWSGLN</sequence>
<accession>A0A7Y4GX15</accession>
<organism evidence="1 2">
    <name type="scientific">Bradyrhizobium australiense</name>
    <dbReference type="NCBI Taxonomy" id="2721161"/>
    <lineage>
        <taxon>Bacteria</taxon>
        <taxon>Pseudomonadati</taxon>
        <taxon>Pseudomonadota</taxon>
        <taxon>Alphaproteobacteria</taxon>
        <taxon>Hyphomicrobiales</taxon>
        <taxon>Nitrobacteraceae</taxon>
        <taxon>Bradyrhizobium</taxon>
    </lineage>
</organism>
<name>A0A7Y4GX15_9BRAD</name>
<dbReference type="EMBL" id="JAAVLX010000010">
    <property type="protein sequence ID" value="NOJ43524.1"/>
    <property type="molecule type" value="Genomic_DNA"/>
</dbReference>
<dbReference type="RefSeq" id="WP_171582722.1">
    <property type="nucleotide sequence ID" value="NZ_JAAVLX010000010.1"/>
</dbReference>
<gene>
    <name evidence="1" type="ORF">HCN58_28855</name>
</gene>
<keyword evidence="2" id="KW-1185">Reference proteome</keyword>
<reference evidence="1 2" key="1">
    <citation type="submission" date="2020-03" db="EMBL/GenBank/DDBJ databases">
        <title>Bradyrhizobium diversity isolated from nodules of Indigofera sp.</title>
        <authorList>
            <person name="Klepa M."/>
            <person name="Helene L."/>
            <person name="Hungria M."/>
        </authorList>
    </citation>
    <scope>NUCLEOTIDE SEQUENCE [LARGE SCALE GENOMIC DNA]</scope>
    <source>
        <strain evidence="1 2">WSM 1791</strain>
    </source>
</reference>
<dbReference type="Proteomes" id="UP000544122">
    <property type="component" value="Unassembled WGS sequence"/>
</dbReference>
<evidence type="ECO:0000313" key="1">
    <source>
        <dbReference type="EMBL" id="NOJ43524.1"/>
    </source>
</evidence>